<protein>
    <submittedName>
        <fullName evidence="2">Uncharacterized protein</fullName>
    </submittedName>
</protein>
<evidence type="ECO:0000313" key="3">
    <source>
        <dbReference type="Proteomes" id="UP000580250"/>
    </source>
</evidence>
<comment type="caution">
    <text evidence="2">The sequence shown here is derived from an EMBL/GenBank/DDBJ whole genome shotgun (WGS) entry which is preliminary data.</text>
</comment>
<name>A0A6V7V5K3_MELEN</name>
<feature type="transmembrane region" description="Helical" evidence="1">
    <location>
        <begin position="27"/>
        <end position="44"/>
    </location>
</feature>
<evidence type="ECO:0000256" key="1">
    <source>
        <dbReference type="SAM" id="Phobius"/>
    </source>
</evidence>
<dbReference type="AlphaFoldDB" id="A0A6V7V5K3"/>
<evidence type="ECO:0000313" key="2">
    <source>
        <dbReference type="EMBL" id="CAD2170218.1"/>
    </source>
</evidence>
<keyword evidence="1" id="KW-1133">Transmembrane helix</keyword>
<dbReference type="Proteomes" id="UP000580250">
    <property type="component" value="Unassembled WGS sequence"/>
</dbReference>
<proteinExistence type="predicted"/>
<gene>
    <name evidence="2" type="ORF">MENT_LOCUS21608</name>
</gene>
<reference evidence="2 3" key="1">
    <citation type="submission" date="2020-08" db="EMBL/GenBank/DDBJ databases">
        <authorList>
            <person name="Koutsovoulos G."/>
            <person name="Danchin GJ E."/>
        </authorList>
    </citation>
    <scope>NUCLEOTIDE SEQUENCE [LARGE SCALE GENOMIC DNA]</scope>
</reference>
<sequence length="62" mass="7277">MEYINVGSVKPRNIASLHLLMTFKKKTRMFTVTGNFANIILYVWSSKNNREKNKIADKESLW</sequence>
<organism evidence="2 3">
    <name type="scientific">Meloidogyne enterolobii</name>
    <name type="common">Root-knot nematode worm</name>
    <name type="synonym">Meloidogyne mayaguensis</name>
    <dbReference type="NCBI Taxonomy" id="390850"/>
    <lineage>
        <taxon>Eukaryota</taxon>
        <taxon>Metazoa</taxon>
        <taxon>Ecdysozoa</taxon>
        <taxon>Nematoda</taxon>
        <taxon>Chromadorea</taxon>
        <taxon>Rhabditida</taxon>
        <taxon>Tylenchina</taxon>
        <taxon>Tylenchomorpha</taxon>
        <taxon>Tylenchoidea</taxon>
        <taxon>Meloidogynidae</taxon>
        <taxon>Meloidogyninae</taxon>
        <taxon>Meloidogyne</taxon>
    </lineage>
</organism>
<keyword evidence="1" id="KW-0472">Membrane</keyword>
<accession>A0A6V7V5K3</accession>
<keyword evidence="1" id="KW-0812">Transmembrane</keyword>
<dbReference type="EMBL" id="CAJEWN010000165">
    <property type="protein sequence ID" value="CAD2170218.1"/>
    <property type="molecule type" value="Genomic_DNA"/>
</dbReference>